<dbReference type="OrthoDB" id="9804072at2"/>
<dbReference type="PIRSF" id="PIRSF004848">
    <property type="entry name" value="YBL036c_PLPDEIII"/>
    <property type="match status" value="1"/>
</dbReference>
<dbReference type="InterPro" id="IPR001608">
    <property type="entry name" value="Ala_racemase_N"/>
</dbReference>
<feature type="modified residue" description="N6-(pyridoxal phosphate)lysine" evidence="2 3">
    <location>
        <position position="35"/>
    </location>
</feature>
<dbReference type="PANTHER" id="PTHR10146">
    <property type="entry name" value="PROLINE SYNTHETASE CO-TRANSCRIBED BACTERIAL HOMOLOG PROTEIN"/>
    <property type="match status" value="1"/>
</dbReference>
<keyword evidence="7" id="KW-1185">Reference proteome</keyword>
<keyword evidence="1 2" id="KW-0663">Pyridoxal phosphate</keyword>
<evidence type="ECO:0000256" key="2">
    <source>
        <dbReference type="HAMAP-Rule" id="MF_02087"/>
    </source>
</evidence>
<comment type="similarity">
    <text evidence="2 4">Belongs to the pyridoxal phosphate-binding protein YggS/PROSC family.</text>
</comment>
<evidence type="ECO:0000313" key="7">
    <source>
        <dbReference type="Proteomes" id="UP000199182"/>
    </source>
</evidence>
<dbReference type="SUPFAM" id="SSF51419">
    <property type="entry name" value="PLP-binding barrel"/>
    <property type="match status" value="1"/>
</dbReference>
<dbReference type="STRING" id="258515.SAMN05192585_12432"/>
<feature type="domain" description="Alanine racemase N-terminal" evidence="5">
    <location>
        <begin position="7"/>
        <end position="232"/>
    </location>
</feature>
<evidence type="ECO:0000313" key="6">
    <source>
        <dbReference type="EMBL" id="SDN60174.1"/>
    </source>
</evidence>
<proteinExistence type="inferred from homology"/>
<dbReference type="EMBL" id="FNID01000024">
    <property type="protein sequence ID" value="SDN60174.1"/>
    <property type="molecule type" value="Genomic_DNA"/>
</dbReference>
<dbReference type="NCBIfam" id="TIGR00044">
    <property type="entry name" value="YggS family pyridoxal phosphate-dependent enzyme"/>
    <property type="match status" value="1"/>
</dbReference>
<dbReference type="InterPro" id="IPR029066">
    <property type="entry name" value="PLP-binding_barrel"/>
</dbReference>
<evidence type="ECO:0000259" key="5">
    <source>
        <dbReference type="Pfam" id="PF01168"/>
    </source>
</evidence>
<dbReference type="Proteomes" id="UP000199182">
    <property type="component" value="Unassembled WGS sequence"/>
</dbReference>
<dbReference type="AlphaFoldDB" id="A0A1H0CQL1"/>
<dbReference type="CDD" id="cd00635">
    <property type="entry name" value="PLPDE_III_YBL036c_like"/>
    <property type="match status" value="1"/>
</dbReference>
<accession>A0A1H0CQL1</accession>
<evidence type="ECO:0000256" key="4">
    <source>
        <dbReference type="RuleBase" id="RU004514"/>
    </source>
</evidence>
<evidence type="ECO:0000256" key="3">
    <source>
        <dbReference type="PIRSR" id="PIRSR004848-1"/>
    </source>
</evidence>
<dbReference type="Pfam" id="PF01168">
    <property type="entry name" value="Ala_racemase_N"/>
    <property type="match status" value="1"/>
</dbReference>
<dbReference type="InterPro" id="IPR011078">
    <property type="entry name" value="PyrdxlP_homeostasis"/>
</dbReference>
<reference evidence="6 7" key="1">
    <citation type="submission" date="2016-10" db="EMBL/GenBank/DDBJ databases">
        <authorList>
            <person name="de Groot N.N."/>
        </authorList>
    </citation>
    <scope>NUCLEOTIDE SEQUENCE [LARGE SCALE GENOMIC DNA]</scope>
    <source>
        <strain evidence="6 7">CGMCC 1.5012</strain>
    </source>
</reference>
<comment type="cofactor">
    <cofactor evidence="3">
        <name>pyridoxal 5'-phosphate</name>
        <dbReference type="ChEBI" id="CHEBI:597326"/>
    </cofactor>
</comment>
<dbReference type="PANTHER" id="PTHR10146:SF14">
    <property type="entry name" value="PYRIDOXAL PHOSPHATE HOMEOSTASIS PROTEIN"/>
    <property type="match status" value="1"/>
</dbReference>
<protein>
    <recommendedName>
        <fullName evidence="2">Pyridoxal phosphate homeostasis protein</fullName>
        <shortName evidence="2">PLP homeostasis protein</shortName>
    </recommendedName>
</protein>
<dbReference type="RefSeq" id="WP_092641261.1">
    <property type="nucleotide sequence ID" value="NZ_FNID01000024.1"/>
</dbReference>
<comment type="function">
    <text evidence="2">Pyridoxal 5'-phosphate (PLP)-binding protein, which is involved in PLP homeostasis.</text>
</comment>
<dbReference type="GO" id="GO:0030170">
    <property type="term" value="F:pyridoxal phosphate binding"/>
    <property type="evidence" value="ECO:0007669"/>
    <property type="project" value="UniProtKB-UniRule"/>
</dbReference>
<gene>
    <name evidence="6" type="ORF">SAMN05192585_12432</name>
</gene>
<sequence length="237" mass="25848">MDLAEKLKEIERQIAKAAQKAGRRADEITLLAATKTQDAATVREAIACGVKAAGENRVQELTEKLAQNAYEGAALHFIGHLQTNKVRQVAGKVVLIHSVDSLKLAQEVSHTMQQLSGLAASVQFQDILVEVNIGGELSKSGVEPQGLQALLEEIAKLPSLRIAGLMCIPPRAETPDEARRYFARMKVLFDQTEPYFSKQIPHVLSMGMSGDYQEAILEGSTLVRVGTALFGPRIYIQ</sequence>
<dbReference type="Gene3D" id="3.20.20.10">
    <property type="entry name" value="Alanine racemase"/>
    <property type="match status" value="1"/>
</dbReference>
<dbReference type="FunFam" id="3.20.20.10:FF:000018">
    <property type="entry name" value="Pyridoxal phosphate homeostasis protein"/>
    <property type="match status" value="1"/>
</dbReference>
<name>A0A1H0CQL1_9FIRM</name>
<dbReference type="HAMAP" id="MF_02087">
    <property type="entry name" value="PLP_homeostasis"/>
    <property type="match status" value="1"/>
</dbReference>
<evidence type="ECO:0000256" key="1">
    <source>
        <dbReference type="ARBA" id="ARBA00022898"/>
    </source>
</evidence>
<organism evidence="6 7">
    <name type="scientific">Acetanaerobacterium elongatum</name>
    <dbReference type="NCBI Taxonomy" id="258515"/>
    <lineage>
        <taxon>Bacteria</taxon>
        <taxon>Bacillati</taxon>
        <taxon>Bacillota</taxon>
        <taxon>Clostridia</taxon>
        <taxon>Eubacteriales</taxon>
        <taxon>Oscillospiraceae</taxon>
        <taxon>Acetanaerobacterium</taxon>
    </lineage>
</organism>